<keyword evidence="1" id="KW-0812">Transmembrane</keyword>
<evidence type="ECO:0000313" key="2">
    <source>
        <dbReference type="EMBL" id="RDH81427.1"/>
    </source>
</evidence>
<keyword evidence="3" id="KW-1185">Reference proteome</keyword>
<dbReference type="Proteomes" id="UP000254266">
    <property type="component" value="Unassembled WGS sequence"/>
</dbReference>
<gene>
    <name evidence="2" type="ORF">DIZ80_15175</name>
</gene>
<organism evidence="2 3">
    <name type="scientific">endosymbiont of Galathealinum brachiosum</name>
    <dbReference type="NCBI Taxonomy" id="2200906"/>
    <lineage>
        <taxon>Bacteria</taxon>
        <taxon>Pseudomonadati</taxon>
        <taxon>Pseudomonadota</taxon>
        <taxon>Gammaproteobacteria</taxon>
        <taxon>sulfur-oxidizing symbionts</taxon>
    </lineage>
</organism>
<proteinExistence type="predicted"/>
<feature type="transmembrane region" description="Helical" evidence="1">
    <location>
        <begin position="9"/>
        <end position="28"/>
    </location>
</feature>
<protein>
    <submittedName>
        <fullName evidence="2">Uncharacterized protein</fullName>
    </submittedName>
</protein>
<keyword evidence="1" id="KW-0472">Membrane</keyword>
<reference evidence="2 3" key="1">
    <citation type="journal article" date="2018" name="ISME J.">
        <title>Endosymbiont genomes yield clues of tubeworm success.</title>
        <authorList>
            <person name="Li Y."/>
            <person name="Liles M.R."/>
            <person name="Halanych K.M."/>
        </authorList>
    </citation>
    <scope>NUCLEOTIDE SEQUENCE [LARGE SCALE GENOMIC DNA]</scope>
    <source>
        <strain evidence="2">A1464</strain>
    </source>
</reference>
<sequence length="85" mass="9385">MKLTIKNKLFLGFDLVVIIVAIISVNSITKLDKVNQVEHQLIDLRLPTVMAGIQLTDGNHLSLASLRGYMIRGKGPAFNLYPPVV</sequence>
<comment type="caution">
    <text evidence="2">The sequence shown here is derived from an EMBL/GenBank/DDBJ whole genome shotgun (WGS) entry which is preliminary data.</text>
</comment>
<dbReference type="EMBL" id="QFXC01000013">
    <property type="protein sequence ID" value="RDH81427.1"/>
    <property type="molecule type" value="Genomic_DNA"/>
</dbReference>
<accession>A0A370DAV2</accession>
<keyword evidence="1" id="KW-1133">Transmembrane helix</keyword>
<dbReference type="AlphaFoldDB" id="A0A370DAV2"/>
<name>A0A370DAV2_9GAMM</name>
<evidence type="ECO:0000256" key="1">
    <source>
        <dbReference type="SAM" id="Phobius"/>
    </source>
</evidence>
<evidence type="ECO:0000313" key="3">
    <source>
        <dbReference type="Proteomes" id="UP000254266"/>
    </source>
</evidence>